<name>A0A1H7YFK1_9RHOB</name>
<dbReference type="RefSeq" id="WP_091295445.1">
    <property type="nucleotide sequence ID" value="NZ_FOCE01000001.1"/>
</dbReference>
<keyword evidence="7" id="KW-1185">Reference proteome</keyword>
<dbReference type="STRING" id="933059.SAMN04488103_101188"/>
<dbReference type="InterPro" id="IPR050950">
    <property type="entry name" value="HTH-type_LysR_regulators"/>
</dbReference>
<reference evidence="6 7" key="1">
    <citation type="submission" date="2016-10" db="EMBL/GenBank/DDBJ databases">
        <authorList>
            <person name="de Groot N.N."/>
        </authorList>
    </citation>
    <scope>NUCLEOTIDE SEQUENCE [LARGE SCALE GENOMIC DNA]</scope>
    <source>
        <strain evidence="6 7">DSM 3857</strain>
    </source>
</reference>
<evidence type="ECO:0000313" key="7">
    <source>
        <dbReference type="Proteomes" id="UP000198761"/>
    </source>
</evidence>
<dbReference type="Pfam" id="PF03466">
    <property type="entry name" value="LysR_substrate"/>
    <property type="match status" value="1"/>
</dbReference>
<evidence type="ECO:0000313" key="6">
    <source>
        <dbReference type="EMBL" id="SEM45026.1"/>
    </source>
</evidence>
<dbReference type="AlphaFoldDB" id="A0A1H7YFK1"/>
<dbReference type="Gene3D" id="3.40.190.290">
    <property type="match status" value="1"/>
</dbReference>
<proteinExistence type="inferred from homology"/>
<dbReference type="EMBL" id="FOCE01000001">
    <property type="protein sequence ID" value="SEM45026.1"/>
    <property type="molecule type" value="Genomic_DNA"/>
</dbReference>
<dbReference type="InterPro" id="IPR036390">
    <property type="entry name" value="WH_DNA-bd_sf"/>
</dbReference>
<sequence length="301" mass="33482">MHQLTPHLFIDAIARAGSIRKAAESLAITSTALNRRVLALEDELGVPIFERLPRGVRLSTAGELLISHLRAQAADFEKLKSQIADLAGERRGNVTIACSQALLPYFLPDHIGRYRRDHPGVTFSVRVRDRAAAEAALVEHDADIALIFEPVRMSEVQILAAVRQPIHAVMAADHPLAAQSVIRLRECQQYPIALPTVQYGVRHLIDHALLRSSVRLRVVVDSDNFEFLRHYPAQEHLISFQIPIGLAATPQPEGIVSRPVDPRDIPEGRLYLCQLRGRTLPVAAAKFAAQIERDLDSRFPE</sequence>
<dbReference type="PROSITE" id="PS50931">
    <property type="entry name" value="HTH_LYSR"/>
    <property type="match status" value="1"/>
</dbReference>
<dbReference type="InterPro" id="IPR000847">
    <property type="entry name" value="LysR_HTH_N"/>
</dbReference>
<comment type="similarity">
    <text evidence="1">Belongs to the LysR transcriptional regulatory family.</text>
</comment>
<dbReference type="SUPFAM" id="SSF53850">
    <property type="entry name" value="Periplasmic binding protein-like II"/>
    <property type="match status" value="1"/>
</dbReference>
<protein>
    <submittedName>
        <fullName evidence="6">DNA-binding transcriptional regulator, LysR family</fullName>
    </submittedName>
</protein>
<keyword evidence="4" id="KW-0804">Transcription</keyword>
<organism evidence="6 7">
    <name type="scientific">Gemmobacter aquatilis</name>
    <dbReference type="NCBI Taxonomy" id="933059"/>
    <lineage>
        <taxon>Bacteria</taxon>
        <taxon>Pseudomonadati</taxon>
        <taxon>Pseudomonadota</taxon>
        <taxon>Alphaproteobacteria</taxon>
        <taxon>Rhodobacterales</taxon>
        <taxon>Paracoccaceae</taxon>
        <taxon>Gemmobacter</taxon>
    </lineage>
</organism>
<dbReference type="InterPro" id="IPR036388">
    <property type="entry name" value="WH-like_DNA-bd_sf"/>
</dbReference>
<dbReference type="Proteomes" id="UP000198761">
    <property type="component" value="Unassembled WGS sequence"/>
</dbReference>
<dbReference type="OrthoDB" id="5297263at2"/>
<evidence type="ECO:0000256" key="1">
    <source>
        <dbReference type="ARBA" id="ARBA00009437"/>
    </source>
</evidence>
<gene>
    <name evidence="6" type="ORF">SAMN04488103_101188</name>
</gene>
<dbReference type="GO" id="GO:0005829">
    <property type="term" value="C:cytosol"/>
    <property type="evidence" value="ECO:0007669"/>
    <property type="project" value="TreeGrafter"/>
</dbReference>
<feature type="domain" description="HTH lysR-type" evidence="5">
    <location>
        <begin position="11"/>
        <end position="59"/>
    </location>
</feature>
<dbReference type="PANTHER" id="PTHR30419">
    <property type="entry name" value="HTH-TYPE TRANSCRIPTIONAL REGULATOR YBHD"/>
    <property type="match status" value="1"/>
</dbReference>
<keyword evidence="3 6" id="KW-0238">DNA-binding</keyword>
<evidence type="ECO:0000256" key="2">
    <source>
        <dbReference type="ARBA" id="ARBA00023015"/>
    </source>
</evidence>
<dbReference type="SUPFAM" id="SSF46785">
    <property type="entry name" value="Winged helix' DNA-binding domain"/>
    <property type="match status" value="1"/>
</dbReference>
<dbReference type="Gene3D" id="1.10.10.10">
    <property type="entry name" value="Winged helix-like DNA-binding domain superfamily/Winged helix DNA-binding domain"/>
    <property type="match status" value="1"/>
</dbReference>
<evidence type="ECO:0000259" key="5">
    <source>
        <dbReference type="PROSITE" id="PS50931"/>
    </source>
</evidence>
<dbReference type="GO" id="GO:0003677">
    <property type="term" value="F:DNA binding"/>
    <property type="evidence" value="ECO:0007669"/>
    <property type="project" value="UniProtKB-KW"/>
</dbReference>
<dbReference type="InterPro" id="IPR005119">
    <property type="entry name" value="LysR_subst-bd"/>
</dbReference>
<evidence type="ECO:0000256" key="4">
    <source>
        <dbReference type="ARBA" id="ARBA00023163"/>
    </source>
</evidence>
<dbReference type="GO" id="GO:0003700">
    <property type="term" value="F:DNA-binding transcription factor activity"/>
    <property type="evidence" value="ECO:0007669"/>
    <property type="project" value="InterPro"/>
</dbReference>
<evidence type="ECO:0000256" key="3">
    <source>
        <dbReference type="ARBA" id="ARBA00023125"/>
    </source>
</evidence>
<keyword evidence="2" id="KW-0805">Transcription regulation</keyword>
<accession>A0A1H7YFK1</accession>
<dbReference type="Pfam" id="PF00126">
    <property type="entry name" value="HTH_1"/>
    <property type="match status" value="1"/>
</dbReference>